<gene>
    <name evidence="2" type="ORF">BRAPAZ1V2_A02P48250.2</name>
</gene>
<dbReference type="AlphaFoldDB" id="A0A8D9HAN6"/>
<name>A0A8D9HAN6_BRACM</name>
<sequence>GPTTKPSKKKNGSSAVIFFSTCNEKKNGIDTRQEQQTPPPNHRREIQAGAFCSPETIHASKLELPRTRVALRRTNHQSPPTGTLSTVSGKPPEVYQTDDEESLTQSDLPNILTSHQIDASKLIQSSTIHPTSNRDVRRET</sequence>
<feature type="region of interest" description="Disordered" evidence="1">
    <location>
        <begin position="72"/>
        <end position="103"/>
    </location>
</feature>
<feature type="compositionally biased region" description="Polar residues" evidence="1">
    <location>
        <begin position="76"/>
        <end position="88"/>
    </location>
</feature>
<proteinExistence type="predicted"/>
<evidence type="ECO:0000313" key="3">
    <source>
        <dbReference type="Proteomes" id="UP000694005"/>
    </source>
</evidence>
<feature type="non-terminal residue" evidence="2">
    <location>
        <position position="1"/>
    </location>
</feature>
<evidence type="ECO:0000256" key="1">
    <source>
        <dbReference type="SAM" id="MobiDB-lite"/>
    </source>
</evidence>
<dbReference type="Proteomes" id="UP000694005">
    <property type="component" value="Chromosome A02"/>
</dbReference>
<reference evidence="2 3" key="1">
    <citation type="submission" date="2021-07" db="EMBL/GenBank/DDBJ databases">
        <authorList>
            <consortium name="Genoscope - CEA"/>
            <person name="William W."/>
        </authorList>
    </citation>
    <scope>NUCLEOTIDE SEQUENCE [LARGE SCALE GENOMIC DNA]</scope>
</reference>
<feature type="non-terminal residue" evidence="2">
    <location>
        <position position="140"/>
    </location>
</feature>
<organism evidence="2 3">
    <name type="scientific">Brassica campestris</name>
    <name type="common">Field mustard</name>
    <dbReference type="NCBI Taxonomy" id="3711"/>
    <lineage>
        <taxon>Eukaryota</taxon>
        <taxon>Viridiplantae</taxon>
        <taxon>Streptophyta</taxon>
        <taxon>Embryophyta</taxon>
        <taxon>Tracheophyta</taxon>
        <taxon>Spermatophyta</taxon>
        <taxon>Magnoliopsida</taxon>
        <taxon>eudicotyledons</taxon>
        <taxon>Gunneridae</taxon>
        <taxon>Pentapetalae</taxon>
        <taxon>rosids</taxon>
        <taxon>malvids</taxon>
        <taxon>Brassicales</taxon>
        <taxon>Brassicaceae</taxon>
        <taxon>Brassiceae</taxon>
        <taxon>Brassica</taxon>
    </lineage>
</organism>
<evidence type="ECO:0000313" key="2">
    <source>
        <dbReference type="EMBL" id="CAG7895873.1"/>
    </source>
</evidence>
<protein>
    <submittedName>
        <fullName evidence="2">Uncharacterized protein</fullName>
    </submittedName>
</protein>
<feature type="compositionally biased region" description="Basic and acidic residues" evidence="1">
    <location>
        <begin position="24"/>
        <end position="33"/>
    </location>
</feature>
<accession>A0A8D9HAN6</accession>
<dbReference type="Gramene" id="A02p48250.2_BraZ1">
    <property type="protein sequence ID" value="A02p48250.2_BraZ1.CDS.1"/>
    <property type="gene ID" value="A02g48250.2_BraZ1"/>
</dbReference>
<feature type="region of interest" description="Disordered" evidence="1">
    <location>
        <begin position="24"/>
        <end position="45"/>
    </location>
</feature>
<dbReference type="EMBL" id="LS974618">
    <property type="protein sequence ID" value="CAG7895873.1"/>
    <property type="molecule type" value="Genomic_DNA"/>
</dbReference>